<accession>A0A0H4X3S7</accession>
<gene>
    <name evidence="2" type="ORF">A176_005420</name>
</gene>
<dbReference type="PATRIC" id="fig|1297742.4.peg.5507"/>
<dbReference type="AlphaFoldDB" id="A0A0H4X3S7"/>
<reference evidence="2 3" key="1">
    <citation type="journal article" date="2016" name="PLoS ONE">
        <title>Complete Genome Sequence and Comparative Genomics of a Novel Myxobacterium Myxococcus hansupus.</title>
        <authorList>
            <person name="Sharma G."/>
            <person name="Narwani T."/>
            <person name="Subramanian S."/>
        </authorList>
    </citation>
    <scope>NUCLEOTIDE SEQUENCE [LARGE SCALE GENOMIC DNA]</scope>
    <source>
        <strain evidence="3">mixupus</strain>
    </source>
</reference>
<evidence type="ECO:0000313" key="3">
    <source>
        <dbReference type="Proteomes" id="UP000009026"/>
    </source>
</evidence>
<dbReference type="EMBL" id="CP012109">
    <property type="protein sequence ID" value="AKQ68508.1"/>
    <property type="molecule type" value="Genomic_DNA"/>
</dbReference>
<organism evidence="2 3">
    <name type="scientific">Pseudomyxococcus hansupus</name>
    <dbReference type="NCBI Taxonomy" id="1297742"/>
    <lineage>
        <taxon>Bacteria</taxon>
        <taxon>Pseudomonadati</taxon>
        <taxon>Myxococcota</taxon>
        <taxon>Myxococcia</taxon>
        <taxon>Myxococcales</taxon>
        <taxon>Cystobacterineae</taxon>
        <taxon>Myxococcaceae</taxon>
        <taxon>Pseudomyxococcus</taxon>
    </lineage>
</organism>
<feature type="compositionally biased region" description="Low complexity" evidence="1">
    <location>
        <begin position="72"/>
        <end position="84"/>
    </location>
</feature>
<protein>
    <submittedName>
        <fullName evidence="2">Uncharacterized protein</fullName>
    </submittedName>
</protein>
<feature type="region of interest" description="Disordered" evidence="1">
    <location>
        <begin position="61"/>
        <end position="85"/>
    </location>
</feature>
<name>A0A0H4X3S7_9BACT</name>
<dbReference type="KEGG" id="mym:A176_005420"/>
<evidence type="ECO:0000313" key="2">
    <source>
        <dbReference type="EMBL" id="AKQ68508.1"/>
    </source>
</evidence>
<evidence type="ECO:0000256" key="1">
    <source>
        <dbReference type="SAM" id="MobiDB-lite"/>
    </source>
</evidence>
<sequence length="102" mass="10605">MHWLSNEAPRGRLSLVLDTVARRCADKAARFTTLKFSSPAAAPAFVSLPLKQAALHGACGATPVSRRGGRSPGSPASVPAPAGGWRHPALVLQRNACPCPVL</sequence>
<keyword evidence="3" id="KW-1185">Reference proteome</keyword>
<dbReference type="Proteomes" id="UP000009026">
    <property type="component" value="Chromosome"/>
</dbReference>
<proteinExistence type="predicted"/>